<keyword evidence="1" id="KW-0540">Nuclease</keyword>
<dbReference type="GO" id="GO:0003684">
    <property type="term" value="F:damaged DNA binding"/>
    <property type="evidence" value="ECO:0007669"/>
    <property type="project" value="TreeGrafter"/>
</dbReference>
<dbReference type="InterPro" id="IPR011335">
    <property type="entry name" value="Restrct_endonuc-II-like"/>
</dbReference>
<evidence type="ECO:0000313" key="8">
    <source>
        <dbReference type="EMBL" id="GAH27754.1"/>
    </source>
</evidence>
<organism evidence="8">
    <name type="scientific">marine sediment metagenome</name>
    <dbReference type="NCBI Taxonomy" id="412755"/>
    <lineage>
        <taxon>unclassified sequences</taxon>
        <taxon>metagenomes</taxon>
        <taxon>ecological metagenomes</taxon>
    </lineage>
</organism>
<dbReference type="Gene3D" id="3.40.50.10130">
    <property type="match status" value="1"/>
</dbReference>
<evidence type="ECO:0000256" key="2">
    <source>
        <dbReference type="ARBA" id="ARBA00022759"/>
    </source>
</evidence>
<dbReference type="PANTHER" id="PTHR10150">
    <property type="entry name" value="DNA REPAIR ENDONUCLEASE XPF"/>
    <property type="match status" value="1"/>
</dbReference>
<dbReference type="CDD" id="cd20075">
    <property type="entry name" value="XPF_nuclease_XPF_arch"/>
    <property type="match status" value="1"/>
</dbReference>
<gene>
    <name evidence="8" type="ORF">S03H2_09998</name>
</gene>
<dbReference type="Gene3D" id="1.10.150.20">
    <property type="entry name" value="5' to 3' exonuclease, C-terminal subdomain"/>
    <property type="match status" value="1"/>
</dbReference>
<reference evidence="8" key="1">
    <citation type="journal article" date="2014" name="Front. Microbiol.">
        <title>High frequency of phylogenetically diverse reductive dehalogenase-homologous genes in deep subseafloor sedimentary metagenomes.</title>
        <authorList>
            <person name="Kawai M."/>
            <person name="Futagami T."/>
            <person name="Toyoda A."/>
            <person name="Takaki Y."/>
            <person name="Nishi S."/>
            <person name="Hori S."/>
            <person name="Arai W."/>
            <person name="Tsubouchi T."/>
            <person name="Morono Y."/>
            <person name="Uchiyama I."/>
            <person name="Ito T."/>
            <person name="Fujiyama A."/>
            <person name="Inagaki F."/>
            <person name="Takami H."/>
        </authorList>
    </citation>
    <scope>NUCLEOTIDE SEQUENCE</scope>
    <source>
        <strain evidence="8">Expedition CK06-06</strain>
    </source>
</reference>
<evidence type="ECO:0000256" key="4">
    <source>
        <dbReference type="ARBA" id="ARBA00022801"/>
    </source>
</evidence>
<dbReference type="AlphaFoldDB" id="X1FEB4"/>
<keyword evidence="2" id="KW-0255">Endonuclease</keyword>
<evidence type="ECO:0000256" key="5">
    <source>
        <dbReference type="ARBA" id="ARBA00023125"/>
    </source>
</evidence>
<keyword evidence="3" id="KW-0227">DNA damage</keyword>
<dbReference type="SMART" id="SM00891">
    <property type="entry name" value="ERCC4"/>
    <property type="match status" value="1"/>
</dbReference>
<dbReference type="GO" id="GO:0000724">
    <property type="term" value="P:double-strand break repair via homologous recombination"/>
    <property type="evidence" value="ECO:0007669"/>
    <property type="project" value="TreeGrafter"/>
</dbReference>
<dbReference type="GO" id="GO:0000014">
    <property type="term" value="F:single-stranded DNA endodeoxyribonuclease activity"/>
    <property type="evidence" value="ECO:0007669"/>
    <property type="project" value="TreeGrafter"/>
</dbReference>
<dbReference type="SUPFAM" id="SSF47781">
    <property type="entry name" value="RuvA domain 2-like"/>
    <property type="match status" value="1"/>
</dbReference>
<keyword evidence="6" id="KW-0234">DNA repair</keyword>
<evidence type="ECO:0000256" key="1">
    <source>
        <dbReference type="ARBA" id="ARBA00022722"/>
    </source>
</evidence>
<dbReference type="GO" id="GO:0003697">
    <property type="term" value="F:single-stranded DNA binding"/>
    <property type="evidence" value="ECO:0007669"/>
    <property type="project" value="TreeGrafter"/>
</dbReference>
<dbReference type="InterPro" id="IPR010994">
    <property type="entry name" value="RuvA_2-like"/>
</dbReference>
<comment type="caution">
    <text evidence="8">The sequence shown here is derived from an EMBL/GenBank/DDBJ whole genome shotgun (WGS) entry which is preliminary data.</text>
</comment>
<feature type="domain" description="ERCC4" evidence="7">
    <location>
        <begin position="3"/>
        <end position="72"/>
    </location>
</feature>
<evidence type="ECO:0000256" key="3">
    <source>
        <dbReference type="ARBA" id="ARBA00022763"/>
    </source>
</evidence>
<name>X1FEB4_9ZZZZ</name>
<feature type="non-terminal residue" evidence="8">
    <location>
        <position position="1"/>
    </location>
</feature>
<keyword evidence="4" id="KW-0378">Hydrolase</keyword>
<keyword evidence="5" id="KW-0238">DNA-binding</keyword>
<sequence>ASAVVRALSLMGVGLKLEHLAVADYILSERVGIERKSAQDFNDSIKDGRLFNELFELKNNFVRPILILEGDPFINSNINQNALYGAITSIILNLGITIYRTNDPSDSAMFIYQLVKKEQSDSKMEVKLRFDKKPIEISSLLEYIVAGIPGINALRAKNLLKELQSLQEIFNADIGDLIKVENVGKKIAQEIYKLSRFKYQNNS</sequence>
<accession>X1FEB4</accession>
<dbReference type="GO" id="GO:0000110">
    <property type="term" value="C:nucleotide-excision repair factor 1 complex"/>
    <property type="evidence" value="ECO:0007669"/>
    <property type="project" value="TreeGrafter"/>
</dbReference>
<dbReference type="EMBL" id="BARU01005171">
    <property type="protein sequence ID" value="GAH27754.1"/>
    <property type="molecule type" value="Genomic_DNA"/>
</dbReference>
<dbReference type="GO" id="GO:1901255">
    <property type="term" value="P:nucleotide-excision repair involved in interstrand cross-link repair"/>
    <property type="evidence" value="ECO:0007669"/>
    <property type="project" value="TreeGrafter"/>
</dbReference>
<dbReference type="Pfam" id="PF14520">
    <property type="entry name" value="HHH_5"/>
    <property type="match status" value="1"/>
</dbReference>
<dbReference type="GO" id="GO:0000712">
    <property type="term" value="P:resolution of meiotic recombination intermediates"/>
    <property type="evidence" value="ECO:0007669"/>
    <property type="project" value="TreeGrafter"/>
</dbReference>
<dbReference type="PANTHER" id="PTHR10150:SF0">
    <property type="entry name" value="DNA REPAIR ENDONUCLEASE XPF"/>
    <property type="match status" value="1"/>
</dbReference>
<proteinExistence type="predicted"/>
<dbReference type="SUPFAM" id="SSF52980">
    <property type="entry name" value="Restriction endonuclease-like"/>
    <property type="match status" value="1"/>
</dbReference>
<evidence type="ECO:0000256" key="6">
    <source>
        <dbReference type="ARBA" id="ARBA00023204"/>
    </source>
</evidence>
<dbReference type="Pfam" id="PF02732">
    <property type="entry name" value="ERCC4"/>
    <property type="match status" value="1"/>
</dbReference>
<dbReference type="InterPro" id="IPR006166">
    <property type="entry name" value="ERCC4_domain"/>
</dbReference>
<protein>
    <recommendedName>
        <fullName evidence="7">ERCC4 domain-containing protein</fullName>
    </recommendedName>
</protein>
<evidence type="ECO:0000259" key="7">
    <source>
        <dbReference type="SMART" id="SM00891"/>
    </source>
</evidence>